<name>A0ABX7AYE8_9BACI</name>
<accession>A0ABX7AYE8</accession>
<keyword evidence="3" id="KW-1185">Reference proteome</keyword>
<reference evidence="2 3" key="1">
    <citation type="submission" date="2020-01" db="EMBL/GenBank/DDBJ databases">
        <authorList>
            <person name="Liu G."/>
            <person name="Liu B."/>
        </authorList>
    </citation>
    <scope>NUCLEOTIDE SEQUENCE [LARGE SCALE GENOMIC DNA]</scope>
    <source>
        <strain evidence="2 3">FJAT-51161</strain>
    </source>
</reference>
<organism evidence="2 3">
    <name type="scientific">Lysinibacillus agricola</name>
    <dbReference type="NCBI Taxonomy" id="2590012"/>
    <lineage>
        <taxon>Bacteria</taxon>
        <taxon>Bacillati</taxon>
        <taxon>Bacillota</taxon>
        <taxon>Bacilli</taxon>
        <taxon>Bacillales</taxon>
        <taxon>Bacillaceae</taxon>
        <taxon>Lysinibacillus</taxon>
    </lineage>
</organism>
<dbReference type="Proteomes" id="UP000596049">
    <property type="component" value="Chromosome"/>
</dbReference>
<dbReference type="Pfam" id="PF17314">
    <property type="entry name" value="DUF5360"/>
    <property type="match status" value="1"/>
</dbReference>
<keyword evidence="1" id="KW-0472">Membrane</keyword>
<keyword evidence="1" id="KW-0812">Transmembrane</keyword>
<feature type="transmembrane region" description="Helical" evidence="1">
    <location>
        <begin position="6"/>
        <end position="24"/>
    </location>
</feature>
<dbReference type="EMBL" id="CP067341">
    <property type="protein sequence ID" value="QQP14971.1"/>
    <property type="molecule type" value="Genomic_DNA"/>
</dbReference>
<proteinExistence type="predicted"/>
<dbReference type="InterPro" id="IPR020348">
    <property type="entry name" value="Uncharacterised_YvaD"/>
</dbReference>
<sequence length="46" mass="5634">MWNWSFFQLDILISATGFISLYLIRRKNEKWKSFAFCSDYSKTNYL</sequence>
<evidence type="ECO:0000313" key="2">
    <source>
        <dbReference type="EMBL" id="QQP14971.1"/>
    </source>
</evidence>
<evidence type="ECO:0000313" key="3">
    <source>
        <dbReference type="Proteomes" id="UP000596049"/>
    </source>
</evidence>
<protein>
    <submittedName>
        <fullName evidence="2">DUF5360 family protein</fullName>
    </submittedName>
</protein>
<gene>
    <name evidence="2" type="ORF">FJQ98_13755</name>
</gene>
<evidence type="ECO:0000256" key="1">
    <source>
        <dbReference type="SAM" id="Phobius"/>
    </source>
</evidence>
<keyword evidence="1" id="KW-1133">Transmembrane helix</keyword>